<dbReference type="AlphaFoldDB" id="A0A2N5C4Z1"/>
<dbReference type="Pfam" id="PF03466">
    <property type="entry name" value="LysR_substrate"/>
    <property type="match status" value="1"/>
</dbReference>
<comment type="similarity">
    <text evidence="1">Belongs to the LysR transcriptional regulatory family.</text>
</comment>
<dbReference type="GO" id="GO:0000976">
    <property type="term" value="F:transcription cis-regulatory region binding"/>
    <property type="evidence" value="ECO:0007669"/>
    <property type="project" value="TreeGrafter"/>
</dbReference>
<evidence type="ECO:0000256" key="1">
    <source>
        <dbReference type="ARBA" id="ARBA00009437"/>
    </source>
</evidence>
<protein>
    <submittedName>
        <fullName evidence="6">LysR family transcriptional regulator</fullName>
    </submittedName>
</protein>
<comment type="caution">
    <text evidence="6">The sequence shown here is derived from an EMBL/GenBank/DDBJ whole genome shotgun (WGS) entry which is preliminary data.</text>
</comment>
<evidence type="ECO:0000256" key="2">
    <source>
        <dbReference type="ARBA" id="ARBA00023015"/>
    </source>
</evidence>
<dbReference type="SUPFAM" id="SSF46785">
    <property type="entry name" value="Winged helix' DNA-binding domain"/>
    <property type="match status" value="1"/>
</dbReference>
<sequence length="298" mass="32658">MELAELEIFRVVAREQSITRAARSLDRVQSNVTTRVKQLEESLGVDLFQRANKQMILTPAGQRLLGYADQLLALAEEARQSMRADAPSGRLRVGSMESTAATLLPRPLGRFHAAWPDVELELATGTSQALADGVLERRLDCAIVAHPGTGSPRDIDVSEMGAGLEGVFLTTEELVLVLPATHPKVRRPEDVTLRQLAAFSRGCTYRRCAEDWLEQAGDDVRRHLTVIELPSYHAILAQVTAGSAVAIVPRSLLAMQGDLGALQTVPVRKVHTYLIHRSGFTTSAYDAFAQELRRHPPA</sequence>
<proteinExistence type="inferred from homology"/>
<keyword evidence="3" id="KW-0238">DNA-binding</keyword>
<dbReference type="InterPro" id="IPR000847">
    <property type="entry name" value="LysR_HTH_N"/>
</dbReference>
<dbReference type="PANTHER" id="PTHR30126">
    <property type="entry name" value="HTH-TYPE TRANSCRIPTIONAL REGULATOR"/>
    <property type="match status" value="1"/>
</dbReference>
<gene>
    <name evidence="6" type="ORF">CYJ10_28560</name>
</gene>
<keyword evidence="2" id="KW-0805">Transcription regulation</keyword>
<feature type="domain" description="HTH lysR-type" evidence="5">
    <location>
        <begin position="1"/>
        <end position="58"/>
    </location>
</feature>
<dbReference type="PRINTS" id="PR00039">
    <property type="entry name" value="HTHLYSR"/>
</dbReference>
<dbReference type="Proteomes" id="UP000234341">
    <property type="component" value="Unassembled WGS sequence"/>
</dbReference>
<dbReference type="RefSeq" id="WP_101684811.1">
    <property type="nucleotide sequence ID" value="NZ_PJRP01000019.1"/>
</dbReference>
<dbReference type="GO" id="GO:0003700">
    <property type="term" value="F:DNA-binding transcription factor activity"/>
    <property type="evidence" value="ECO:0007669"/>
    <property type="project" value="InterPro"/>
</dbReference>
<dbReference type="OrthoDB" id="464481at2"/>
<reference evidence="6 7" key="1">
    <citation type="submission" date="2017-12" db="EMBL/GenBank/DDBJ databases">
        <title>Genome sequence of the active heterotrophic nitrifier-denitrifier, Cupriavidus pauculus UM1.</title>
        <authorList>
            <person name="Putonti C."/>
            <person name="Castignetti D."/>
        </authorList>
    </citation>
    <scope>NUCLEOTIDE SEQUENCE [LARGE SCALE GENOMIC DNA]</scope>
    <source>
        <strain evidence="6 7">UM1</strain>
    </source>
</reference>
<organism evidence="6 7">
    <name type="scientific">Cupriavidus pauculus</name>
    <dbReference type="NCBI Taxonomy" id="82633"/>
    <lineage>
        <taxon>Bacteria</taxon>
        <taxon>Pseudomonadati</taxon>
        <taxon>Pseudomonadota</taxon>
        <taxon>Betaproteobacteria</taxon>
        <taxon>Burkholderiales</taxon>
        <taxon>Burkholderiaceae</taxon>
        <taxon>Cupriavidus</taxon>
    </lineage>
</organism>
<dbReference type="InterPro" id="IPR036390">
    <property type="entry name" value="WH_DNA-bd_sf"/>
</dbReference>
<keyword evidence="4" id="KW-0804">Transcription</keyword>
<evidence type="ECO:0000313" key="7">
    <source>
        <dbReference type="Proteomes" id="UP000234341"/>
    </source>
</evidence>
<dbReference type="Gene3D" id="1.10.10.10">
    <property type="entry name" value="Winged helix-like DNA-binding domain superfamily/Winged helix DNA-binding domain"/>
    <property type="match status" value="1"/>
</dbReference>
<dbReference type="SUPFAM" id="SSF53850">
    <property type="entry name" value="Periplasmic binding protein-like II"/>
    <property type="match status" value="1"/>
</dbReference>
<evidence type="ECO:0000259" key="5">
    <source>
        <dbReference type="PROSITE" id="PS50931"/>
    </source>
</evidence>
<evidence type="ECO:0000256" key="4">
    <source>
        <dbReference type="ARBA" id="ARBA00023163"/>
    </source>
</evidence>
<evidence type="ECO:0000256" key="3">
    <source>
        <dbReference type="ARBA" id="ARBA00023125"/>
    </source>
</evidence>
<dbReference type="FunFam" id="1.10.10.10:FF:000001">
    <property type="entry name" value="LysR family transcriptional regulator"/>
    <property type="match status" value="1"/>
</dbReference>
<dbReference type="InterPro" id="IPR005119">
    <property type="entry name" value="LysR_subst-bd"/>
</dbReference>
<evidence type="ECO:0000313" key="6">
    <source>
        <dbReference type="EMBL" id="PLP97284.1"/>
    </source>
</evidence>
<dbReference type="PROSITE" id="PS50931">
    <property type="entry name" value="HTH_LYSR"/>
    <property type="match status" value="1"/>
</dbReference>
<dbReference type="PANTHER" id="PTHR30126:SF40">
    <property type="entry name" value="HTH-TYPE TRANSCRIPTIONAL REGULATOR GLTR"/>
    <property type="match status" value="1"/>
</dbReference>
<dbReference type="Pfam" id="PF00126">
    <property type="entry name" value="HTH_1"/>
    <property type="match status" value="1"/>
</dbReference>
<dbReference type="InterPro" id="IPR036388">
    <property type="entry name" value="WH-like_DNA-bd_sf"/>
</dbReference>
<dbReference type="Gene3D" id="3.40.190.290">
    <property type="match status" value="1"/>
</dbReference>
<dbReference type="EMBL" id="PJRP01000019">
    <property type="protein sequence ID" value="PLP97284.1"/>
    <property type="molecule type" value="Genomic_DNA"/>
</dbReference>
<name>A0A2N5C4Z1_9BURK</name>
<accession>A0A2N5C4Z1</accession>